<dbReference type="SUPFAM" id="SSF143865">
    <property type="entry name" value="CorA soluble domain-like"/>
    <property type="match status" value="1"/>
</dbReference>
<evidence type="ECO:0000313" key="9">
    <source>
        <dbReference type="EMBL" id="AIS53009.1"/>
    </source>
</evidence>
<dbReference type="InterPro" id="IPR045861">
    <property type="entry name" value="CorA_cytoplasmic_dom"/>
</dbReference>
<dbReference type="AlphaFoldDB" id="A0A097AT82"/>
<dbReference type="InterPro" id="IPR002523">
    <property type="entry name" value="MgTranspt_CorA/ZnTranspt_ZntB"/>
</dbReference>
<dbReference type="Proteomes" id="UP000029669">
    <property type="component" value="Chromosome"/>
</dbReference>
<dbReference type="NCBIfam" id="TIGR00383">
    <property type="entry name" value="corA"/>
    <property type="match status" value="1"/>
</dbReference>
<keyword evidence="5 8" id="KW-0812">Transmembrane</keyword>
<keyword evidence="8" id="KW-0460">Magnesium</keyword>
<dbReference type="Gene3D" id="1.20.58.340">
    <property type="entry name" value="Magnesium transport protein CorA, transmembrane region"/>
    <property type="match status" value="2"/>
</dbReference>
<comment type="similarity">
    <text evidence="2 8">Belongs to the CorA metal ion transporter (MIT) (TC 1.A.35) family.</text>
</comment>
<keyword evidence="4 8" id="KW-1003">Cell membrane</keyword>
<gene>
    <name evidence="8 9" type="primary">corA</name>
    <name evidence="9" type="ORF">TKV_c18590</name>
</gene>
<dbReference type="KEGG" id="tki:TKV_c18590"/>
<name>A0A097AT82_THEKI</name>
<dbReference type="InterPro" id="IPR045863">
    <property type="entry name" value="CorA_TM1_TM2"/>
</dbReference>
<dbReference type="GO" id="GO:0050897">
    <property type="term" value="F:cobalt ion binding"/>
    <property type="evidence" value="ECO:0007669"/>
    <property type="project" value="TreeGrafter"/>
</dbReference>
<comment type="function">
    <text evidence="8">Mediates influx of magnesium ions.</text>
</comment>
<proteinExistence type="inferred from homology"/>
<evidence type="ECO:0000256" key="8">
    <source>
        <dbReference type="RuleBase" id="RU362010"/>
    </source>
</evidence>
<dbReference type="CDD" id="cd12822">
    <property type="entry name" value="TmCorA-like"/>
    <property type="match status" value="1"/>
</dbReference>
<feature type="transmembrane region" description="Helical" evidence="8">
    <location>
        <begin position="293"/>
        <end position="313"/>
    </location>
</feature>
<organism evidence="9 10">
    <name type="scientific">Thermoanaerobacter kivui</name>
    <name type="common">Acetogenium kivui</name>
    <dbReference type="NCBI Taxonomy" id="2325"/>
    <lineage>
        <taxon>Bacteria</taxon>
        <taxon>Bacillati</taxon>
        <taxon>Bacillota</taxon>
        <taxon>Clostridia</taxon>
        <taxon>Thermoanaerobacterales</taxon>
        <taxon>Thermoanaerobacteraceae</taxon>
        <taxon>Thermoanaerobacter</taxon>
    </lineage>
</organism>
<dbReference type="GO" id="GO:0005886">
    <property type="term" value="C:plasma membrane"/>
    <property type="evidence" value="ECO:0007669"/>
    <property type="project" value="UniProtKB-SubCell"/>
</dbReference>
<evidence type="ECO:0000256" key="4">
    <source>
        <dbReference type="ARBA" id="ARBA00022475"/>
    </source>
</evidence>
<dbReference type="GO" id="GO:0015095">
    <property type="term" value="F:magnesium ion transmembrane transporter activity"/>
    <property type="evidence" value="ECO:0007669"/>
    <property type="project" value="UniProtKB-UniRule"/>
</dbReference>
<dbReference type="GO" id="GO:0000287">
    <property type="term" value="F:magnesium ion binding"/>
    <property type="evidence" value="ECO:0007669"/>
    <property type="project" value="TreeGrafter"/>
</dbReference>
<dbReference type="STRING" id="2325.TKV_c18590"/>
<dbReference type="RefSeq" id="WP_049685657.1">
    <property type="nucleotide sequence ID" value="NZ_CP009170.1"/>
</dbReference>
<accession>A0A097AT82</accession>
<evidence type="ECO:0000256" key="3">
    <source>
        <dbReference type="ARBA" id="ARBA00022448"/>
    </source>
</evidence>
<evidence type="ECO:0000256" key="7">
    <source>
        <dbReference type="ARBA" id="ARBA00023136"/>
    </source>
</evidence>
<keyword evidence="8" id="KW-0406">Ion transport</keyword>
<evidence type="ECO:0000256" key="6">
    <source>
        <dbReference type="ARBA" id="ARBA00022989"/>
    </source>
</evidence>
<dbReference type="OrthoDB" id="9803416at2"/>
<dbReference type="SUPFAM" id="SSF144083">
    <property type="entry name" value="Magnesium transport protein CorA, transmembrane region"/>
    <property type="match status" value="1"/>
</dbReference>
<protein>
    <recommendedName>
        <fullName evidence="8">Magnesium transport protein CorA</fullName>
    </recommendedName>
</protein>
<sequence length="319" mass="38135">MIRCLSYSQGEIVDIEPNIISEKINNKNLLWVDLENPNDFEIKILSESFRFHPLTIEDCLHRKQRSKIEDYQNYYFIVMNVFKGRKLEKEFINSEIFIFVSKTYVVTVHWSKMELIDVIYKKATVTTNIFERGIDFLLYSIMDGVIDDYFPVVDEIGEKIDEIEEGIFKKDDNVVYNKIFTLKKNMLKLRKIITAQREILNTFLRHDFTLIKEENRLYFMDIYDHIMRLFDLIDTYYDLLTGTLDLYMSSISNRMNEIMKTLTIITTIMMPLTLITGIYGMNFKNMPELNTEYGYFVTLAFMGLIALWEILYFKKKKWL</sequence>
<dbReference type="FunFam" id="1.20.58.340:FF:000012">
    <property type="entry name" value="Magnesium transport protein CorA"/>
    <property type="match status" value="1"/>
</dbReference>
<keyword evidence="10" id="KW-1185">Reference proteome</keyword>
<dbReference type="Gene3D" id="3.30.460.20">
    <property type="entry name" value="CorA soluble domain-like"/>
    <property type="match status" value="1"/>
</dbReference>
<dbReference type="GO" id="GO:0015087">
    <property type="term" value="F:cobalt ion transmembrane transporter activity"/>
    <property type="evidence" value="ECO:0007669"/>
    <property type="project" value="UniProtKB-UniRule"/>
</dbReference>
<evidence type="ECO:0000313" key="10">
    <source>
        <dbReference type="Proteomes" id="UP000029669"/>
    </source>
</evidence>
<dbReference type="InterPro" id="IPR004488">
    <property type="entry name" value="Mg/Co-transport_prot_CorA"/>
</dbReference>
<dbReference type="PANTHER" id="PTHR46494:SF1">
    <property type="entry name" value="CORA FAMILY METAL ION TRANSPORTER (EUROFUNG)"/>
    <property type="match status" value="1"/>
</dbReference>
<evidence type="ECO:0000256" key="2">
    <source>
        <dbReference type="ARBA" id="ARBA00009765"/>
    </source>
</evidence>
<keyword evidence="7 8" id="KW-0472">Membrane</keyword>
<keyword evidence="3 8" id="KW-0813">Transport</keyword>
<dbReference type="EMBL" id="CP009170">
    <property type="protein sequence ID" value="AIS53009.1"/>
    <property type="molecule type" value="Genomic_DNA"/>
</dbReference>
<evidence type="ECO:0000256" key="1">
    <source>
        <dbReference type="ARBA" id="ARBA00004651"/>
    </source>
</evidence>
<comment type="subcellular location">
    <subcellularLocation>
        <location evidence="1">Cell membrane</location>
        <topology evidence="1">Multi-pass membrane protein</topology>
    </subcellularLocation>
    <subcellularLocation>
        <location evidence="8">Membrane</location>
        <topology evidence="8">Multi-pass membrane protein</topology>
    </subcellularLocation>
</comment>
<keyword evidence="6 8" id="KW-1133">Transmembrane helix</keyword>
<evidence type="ECO:0000256" key="5">
    <source>
        <dbReference type="ARBA" id="ARBA00022692"/>
    </source>
</evidence>
<dbReference type="eggNOG" id="COG0598">
    <property type="taxonomic scope" value="Bacteria"/>
</dbReference>
<feature type="transmembrane region" description="Helical" evidence="8">
    <location>
        <begin position="262"/>
        <end position="281"/>
    </location>
</feature>
<dbReference type="Pfam" id="PF01544">
    <property type="entry name" value="CorA"/>
    <property type="match status" value="1"/>
</dbReference>
<dbReference type="HOGENOM" id="CLU_007127_0_0_9"/>
<reference evidence="10" key="1">
    <citation type="journal article" date="2015" name="Genome Announc.">
        <title>Whole-Genome Sequences of 80 Environmental and Clinical Isolates of Burkholderia pseudomallei.</title>
        <authorList>
            <person name="Johnson S.L."/>
            <person name="Baker A.L."/>
            <person name="Chain P.S."/>
            <person name="Currie B.J."/>
            <person name="Daligault H.E."/>
            <person name="Davenport K.W."/>
            <person name="Davis C.B."/>
            <person name="Inglis T.J."/>
            <person name="Kaestli M."/>
            <person name="Koren S."/>
            <person name="Mayo M."/>
            <person name="Merritt A.J."/>
            <person name="Price E.P."/>
            <person name="Sarovich D.S."/>
            <person name="Warner J."/>
            <person name="Rosovitz M.J."/>
        </authorList>
    </citation>
    <scope>NUCLEOTIDE SEQUENCE [LARGE SCALE GENOMIC DNA]</scope>
    <source>
        <strain evidence="10">DSM 2030</strain>
    </source>
</reference>
<dbReference type="PANTHER" id="PTHR46494">
    <property type="entry name" value="CORA FAMILY METAL ION TRANSPORTER (EUROFUNG)"/>
    <property type="match status" value="1"/>
</dbReference>